<dbReference type="Proteomes" id="UP000217199">
    <property type="component" value="Unassembled WGS sequence"/>
</dbReference>
<keyword evidence="5" id="KW-0677">Repeat</keyword>
<evidence type="ECO:0000256" key="7">
    <source>
        <dbReference type="ARBA" id="ARBA00022927"/>
    </source>
</evidence>
<dbReference type="PANTHER" id="PTHR11024">
    <property type="entry name" value="NUCLEAR PORE COMPLEX PROTEIN SEC13 / SEH1 FAMILY MEMBER"/>
    <property type="match status" value="1"/>
</dbReference>
<feature type="repeat" description="WD" evidence="11">
    <location>
        <begin position="63"/>
        <end position="106"/>
    </location>
</feature>
<dbReference type="PANTHER" id="PTHR11024:SF2">
    <property type="entry name" value="PROTEIN SEC13 HOMOLOG"/>
    <property type="match status" value="1"/>
</dbReference>
<dbReference type="SUPFAM" id="SSF50978">
    <property type="entry name" value="WD40 repeat-like"/>
    <property type="match status" value="1"/>
</dbReference>
<keyword evidence="10" id="KW-0539">Nucleus</keyword>
<reference evidence="13 14" key="1">
    <citation type="journal article" date="2017" name="Mol. Ecol.">
        <title>Comparative and population genomic landscape of Phellinus noxius: A hypervariable fungus causing root rot in trees.</title>
        <authorList>
            <person name="Chung C.L."/>
            <person name="Lee T.J."/>
            <person name="Akiba M."/>
            <person name="Lee H.H."/>
            <person name="Kuo T.H."/>
            <person name="Liu D."/>
            <person name="Ke H.M."/>
            <person name="Yokoi T."/>
            <person name="Roa M.B."/>
            <person name="Lu M.J."/>
            <person name="Chang Y.Y."/>
            <person name="Ann P.J."/>
            <person name="Tsai J.N."/>
            <person name="Chen C.Y."/>
            <person name="Tzean S.S."/>
            <person name="Ota Y."/>
            <person name="Hattori T."/>
            <person name="Sahashi N."/>
            <person name="Liou R.F."/>
            <person name="Kikuchi T."/>
            <person name="Tsai I.J."/>
        </authorList>
    </citation>
    <scope>NUCLEOTIDE SEQUENCE [LARGE SCALE GENOMIC DNA]</scope>
    <source>
        <strain evidence="13 14">FFPRI411160</strain>
    </source>
</reference>
<dbReference type="GO" id="GO:0031080">
    <property type="term" value="C:nuclear pore outer ring"/>
    <property type="evidence" value="ECO:0007669"/>
    <property type="project" value="TreeGrafter"/>
</dbReference>
<dbReference type="InterPro" id="IPR036322">
    <property type="entry name" value="WD40_repeat_dom_sf"/>
</dbReference>
<dbReference type="EMBL" id="NBII01000011">
    <property type="protein sequence ID" value="PAV15053.1"/>
    <property type="molecule type" value="Genomic_DNA"/>
</dbReference>
<sequence length="398" mass="42031">MTTTATMTASDSIPIETHHEDMIHDAQLDYYGKRLATCSSDRTVKVFDVIDGEPQKSSGGQVLKGHTGPVWQVAWAHPKYGHILASCSYDGKVLIWKEQQHQNSTSGTWTKIKEHNLHSASVNSISWAPHELGAILACASSDGKLSVLTFKNDGSWDADIFNGHAIGCNAVSWAPAVLPGSLISPIPPTNASNPSLPAPSASSQPTSQPASTTNNTTNPNITPSTTALSTTTPTSTTTQYTKRFASAGCDNLVRLWAFHPASSTWVEECTLSAHTDWVRDVAWAPNVGLPRAYIATAGQDKMVYVWTKDGTNGAWVKTALDPSSISSSTPVPSQTVAATAGGAVAGAGAAGGKFPDVVWRVSWSLAGNVLAVSCGDGKVTLWKESLKGAWECVNELAS</sequence>
<feature type="region of interest" description="Disordered" evidence="12">
    <location>
        <begin position="188"/>
        <end position="235"/>
    </location>
</feature>
<evidence type="ECO:0000256" key="11">
    <source>
        <dbReference type="PROSITE-ProRule" id="PRU00221"/>
    </source>
</evidence>
<dbReference type="AlphaFoldDB" id="A0A286U659"/>
<dbReference type="InterPro" id="IPR037363">
    <property type="entry name" value="Sec13/Seh1_fam"/>
</dbReference>
<keyword evidence="4 11" id="KW-0853">WD repeat</keyword>
<evidence type="ECO:0000256" key="4">
    <source>
        <dbReference type="ARBA" id="ARBA00022574"/>
    </source>
</evidence>
<evidence type="ECO:0000256" key="1">
    <source>
        <dbReference type="ARBA" id="ARBA00004567"/>
    </source>
</evidence>
<comment type="similarity">
    <text evidence="2">Belongs to the WD repeat SEC13 family.</text>
</comment>
<evidence type="ECO:0000256" key="2">
    <source>
        <dbReference type="ARBA" id="ARBA00010102"/>
    </source>
</evidence>
<dbReference type="GO" id="GO:0090114">
    <property type="term" value="P:COPII-coated vesicle budding"/>
    <property type="evidence" value="ECO:0007669"/>
    <property type="project" value="TreeGrafter"/>
</dbReference>
<organism evidence="13 14">
    <name type="scientific">Pyrrhoderma noxium</name>
    <dbReference type="NCBI Taxonomy" id="2282107"/>
    <lineage>
        <taxon>Eukaryota</taxon>
        <taxon>Fungi</taxon>
        <taxon>Dikarya</taxon>
        <taxon>Basidiomycota</taxon>
        <taxon>Agaricomycotina</taxon>
        <taxon>Agaricomycetes</taxon>
        <taxon>Hymenochaetales</taxon>
        <taxon>Hymenochaetaceae</taxon>
        <taxon>Pyrrhoderma</taxon>
    </lineage>
</organism>
<dbReference type="GO" id="GO:0051028">
    <property type="term" value="P:mRNA transport"/>
    <property type="evidence" value="ECO:0007669"/>
    <property type="project" value="UniProtKB-KW"/>
</dbReference>
<dbReference type="InParanoid" id="A0A286U659"/>
<evidence type="ECO:0000313" key="14">
    <source>
        <dbReference type="Proteomes" id="UP000217199"/>
    </source>
</evidence>
<dbReference type="STRING" id="2282107.A0A286U659"/>
<evidence type="ECO:0000313" key="13">
    <source>
        <dbReference type="EMBL" id="PAV15053.1"/>
    </source>
</evidence>
<name>A0A286U659_9AGAM</name>
<dbReference type="InterPro" id="IPR015943">
    <property type="entry name" value="WD40/YVTN_repeat-like_dom_sf"/>
</dbReference>
<evidence type="ECO:0000256" key="3">
    <source>
        <dbReference type="ARBA" id="ARBA00022448"/>
    </source>
</evidence>
<feature type="compositionally biased region" description="Low complexity" evidence="12">
    <location>
        <begin position="189"/>
        <end position="235"/>
    </location>
</feature>
<keyword evidence="8" id="KW-0811">Translocation</keyword>
<dbReference type="FunCoup" id="A0A286U659">
    <property type="interactions" value="633"/>
</dbReference>
<evidence type="ECO:0000256" key="6">
    <source>
        <dbReference type="ARBA" id="ARBA00022816"/>
    </source>
</evidence>
<comment type="subcellular location">
    <subcellularLocation>
        <location evidence="1">Nucleus</location>
        <location evidence="1">Nuclear pore complex</location>
    </subcellularLocation>
</comment>
<evidence type="ECO:0000256" key="8">
    <source>
        <dbReference type="ARBA" id="ARBA00023010"/>
    </source>
</evidence>
<dbReference type="PROSITE" id="PS50294">
    <property type="entry name" value="WD_REPEATS_REGION"/>
    <property type="match status" value="2"/>
</dbReference>
<comment type="caution">
    <text evidence="13">The sequence shown here is derived from an EMBL/GenBank/DDBJ whole genome shotgun (WGS) entry which is preliminary data.</text>
</comment>
<protein>
    <submittedName>
        <fullName evidence="13">WD40 domain containing protein</fullName>
    </submittedName>
</protein>
<dbReference type="GO" id="GO:0005198">
    <property type="term" value="F:structural molecule activity"/>
    <property type="evidence" value="ECO:0007669"/>
    <property type="project" value="InterPro"/>
</dbReference>
<evidence type="ECO:0000256" key="9">
    <source>
        <dbReference type="ARBA" id="ARBA00023132"/>
    </source>
</evidence>
<dbReference type="Pfam" id="PF00400">
    <property type="entry name" value="WD40"/>
    <property type="match status" value="4"/>
</dbReference>
<keyword evidence="3" id="KW-0813">Transport</keyword>
<evidence type="ECO:0000256" key="10">
    <source>
        <dbReference type="ARBA" id="ARBA00023242"/>
    </source>
</evidence>
<gene>
    <name evidence="13" type="ORF">PNOK_0960600</name>
</gene>
<dbReference type="GO" id="GO:0032527">
    <property type="term" value="P:protein exit from endoplasmic reticulum"/>
    <property type="evidence" value="ECO:0007669"/>
    <property type="project" value="TreeGrafter"/>
</dbReference>
<keyword evidence="9" id="KW-0906">Nuclear pore complex</keyword>
<keyword evidence="6" id="KW-0509">mRNA transport</keyword>
<dbReference type="PROSITE" id="PS50082">
    <property type="entry name" value="WD_REPEATS_2"/>
    <property type="match status" value="2"/>
</dbReference>
<accession>A0A286U659</accession>
<dbReference type="SMART" id="SM00320">
    <property type="entry name" value="WD40"/>
    <property type="match status" value="6"/>
</dbReference>
<keyword evidence="7" id="KW-0653">Protein transport</keyword>
<dbReference type="InterPro" id="IPR001680">
    <property type="entry name" value="WD40_rpt"/>
</dbReference>
<dbReference type="GO" id="GO:0032008">
    <property type="term" value="P:positive regulation of TOR signaling"/>
    <property type="evidence" value="ECO:0007669"/>
    <property type="project" value="TreeGrafter"/>
</dbReference>
<dbReference type="Gene3D" id="2.130.10.10">
    <property type="entry name" value="YVTN repeat-like/Quinoprotein amine dehydrogenase"/>
    <property type="match status" value="2"/>
</dbReference>
<dbReference type="GO" id="GO:0030127">
    <property type="term" value="C:COPII vesicle coat"/>
    <property type="evidence" value="ECO:0007669"/>
    <property type="project" value="TreeGrafter"/>
</dbReference>
<proteinExistence type="inferred from homology"/>
<feature type="repeat" description="WD" evidence="11">
    <location>
        <begin position="271"/>
        <end position="306"/>
    </location>
</feature>
<evidence type="ECO:0000256" key="5">
    <source>
        <dbReference type="ARBA" id="ARBA00022737"/>
    </source>
</evidence>
<evidence type="ECO:0000256" key="12">
    <source>
        <dbReference type="SAM" id="MobiDB-lite"/>
    </source>
</evidence>
<dbReference type="OrthoDB" id="364224at2759"/>
<keyword evidence="14" id="KW-1185">Reference proteome</keyword>
<dbReference type="GO" id="GO:0006606">
    <property type="term" value="P:protein import into nucleus"/>
    <property type="evidence" value="ECO:0007669"/>
    <property type="project" value="TreeGrafter"/>
</dbReference>